<reference evidence="1 2" key="1">
    <citation type="submission" date="2020-06" db="EMBL/GenBank/DDBJ databases">
        <title>Transcriptomic and genomic resources for Thalictrum thalictroides and T. hernandezii: Facilitating candidate gene discovery in an emerging model plant lineage.</title>
        <authorList>
            <person name="Arias T."/>
            <person name="Riano-Pachon D.M."/>
            <person name="Di Stilio V.S."/>
        </authorList>
    </citation>
    <scope>NUCLEOTIDE SEQUENCE [LARGE SCALE GENOMIC DNA]</scope>
    <source>
        <strain evidence="2">cv. WT478/WT964</strain>
        <tissue evidence="1">Leaves</tissue>
    </source>
</reference>
<accession>A0A7J6V0G7</accession>
<gene>
    <name evidence="1" type="ORF">FRX31_032042</name>
</gene>
<proteinExistence type="predicted"/>
<evidence type="ECO:0000313" key="2">
    <source>
        <dbReference type="Proteomes" id="UP000554482"/>
    </source>
</evidence>
<organism evidence="1 2">
    <name type="scientific">Thalictrum thalictroides</name>
    <name type="common">Rue-anemone</name>
    <name type="synonym">Anemone thalictroides</name>
    <dbReference type="NCBI Taxonomy" id="46969"/>
    <lineage>
        <taxon>Eukaryota</taxon>
        <taxon>Viridiplantae</taxon>
        <taxon>Streptophyta</taxon>
        <taxon>Embryophyta</taxon>
        <taxon>Tracheophyta</taxon>
        <taxon>Spermatophyta</taxon>
        <taxon>Magnoliopsida</taxon>
        <taxon>Ranunculales</taxon>
        <taxon>Ranunculaceae</taxon>
        <taxon>Thalictroideae</taxon>
        <taxon>Thalictrum</taxon>
    </lineage>
</organism>
<comment type="caution">
    <text evidence="1">The sequence shown here is derived from an EMBL/GenBank/DDBJ whole genome shotgun (WGS) entry which is preliminary data.</text>
</comment>
<evidence type="ECO:0000313" key="1">
    <source>
        <dbReference type="EMBL" id="KAF5178367.1"/>
    </source>
</evidence>
<protein>
    <submittedName>
        <fullName evidence="1">Uncharacterized protein</fullName>
    </submittedName>
</protein>
<dbReference type="EMBL" id="JABWDY010040143">
    <property type="protein sequence ID" value="KAF5178367.1"/>
    <property type="molecule type" value="Genomic_DNA"/>
</dbReference>
<keyword evidence="2" id="KW-1185">Reference proteome</keyword>
<dbReference type="Proteomes" id="UP000554482">
    <property type="component" value="Unassembled WGS sequence"/>
</dbReference>
<sequence length="145" mass="16867">MARPRRQVRSARERWAREKRFNRVMIRLTACVGRSLCEHHFARFQSFGDGVVDFCTLVSEAEPIVESEISAFFPETPHRITQETLQDFKKWLKSDMGEPVRSICKPWYQYMRQTHLICDGCRAEAAFFIDSGSEIGDDDVDADED</sequence>
<dbReference type="AlphaFoldDB" id="A0A7J6V0G7"/>
<name>A0A7J6V0G7_THATH</name>